<protein>
    <recommendedName>
        <fullName evidence="4">2-amino-4-hydroxy-6-hydroxymethyldihydropteridine pyrophosphokinase</fullName>
        <ecNumber evidence="3">2.7.6.3</ecNumber>
    </recommendedName>
    <alternativeName>
        <fullName evidence="11">6-hydroxymethyl-7,8-dihydropterin pyrophosphokinase</fullName>
    </alternativeName>
    <alternativeName>
        <fullName evidence="12">7,8-dihydro-6-hydroxymethylpterin-pyrophosphokinase</fullName>
    </alternativeName>
</protein>
<comment type="function">
    <text evidence="10">Catalyzes the transfer of pyrophosphate from adenosine triphosphate (ATP) to 6-hydroxymethyl-7,8-dihydropterin, an enzymatic step in folate biosynthesis pathway.</text>
</comment>
<evidence type="ECO:0000256" key="2">
    <source>
        <dbReference type="ARBA" id="ARBA00005810"/>
    </source>
</evidence>
<name>A0ABS8Q1N3_9BURK</name>
<dbReference type="InterPro" id="IPR000550">
    <property type="entry name" value="Hppk"/>
</dbReference>
<dbReference type="RefSeq" id="WP_231056249.1">
    <property type="nucleotide sequence ID" value="NZ_JAJNOC010000001.1"/>
</dbReference>
<proteinExistence type="inferred from homology"/>
<keyword evidence="9" id="KW-0289">Folate biosynthesis</keyword>
<dbReference type="InterPro" id="IPR035907">
    <property type="entry name" value="Hppk_sf"/>
</dbReference>
<comment type="caution">
    <text evidence="14">The sequence shown here is derived from an EMBL/GenBank/DDBJ whole genome shotgun (WGS) entry which is preliminary data.</text>
</comment>
<evidence type="ECO:0000256" key="1">
    <source>
        <dbReference type="ARBA" id="ARBA00005051"/>
    </source>
</evidence>
<dbReference type="GO" id="GO:0003848">
    <property type="term" value="F:2-amino-4-hydroxy-6-hydroxymethyldihydropteridine diphosphokinase activity"/>
    <property type="evidence" value="ECO:0007669"/>
    <property type="project" value="UniProtKB-EC"/>
</dbReference>
<evidence type="ECO:0000256" key="3">
    <source>
        <dbReference type="ARBA" id="ARBA00013253"/>
    </source>
</evidence>
<dbReference type="SUPFAM" id="SSF55083">
    <property type="entry name" value="6-hydroxymethyl-7,8-dihydropterin pyrophosphokinase, HPPK"/>
    <property type="match status" value="1"/>
</dbReference>
<evidence type="ECO:0000256" key="11">
    <source>
        <dbReference type="ARBA" id="ARBA00029766"/>
    </source>
</evidence>
<evidence type="ECO:0000313" key="14">
    <source>
        <dbReference type="EMBL" id="MCD2514906.1"/>
    </source>
</evidence>
<feature type="domain" description="7,8-dihydro-6-hydroxymethylpterin-pyrophosphokinase" evidence="13">
    <location>
        <begin position="86"/>
        <end position="97"/>
    </location>
</feature>
<sequence length="157" mass="17016">MIAFVGIGANLGDAQANVLDALRRLALLEGTTVTETSGLYRTAPVDSSGPDYINAVACIDTAFDPYELLGALQDIEQAHGRERPYRNAPRTLDLDLLLYGEQQIDSDTLTVPHPRMHERGFVLAPLAEIAPDLVIPGIGPVHDYLPLVAQQAVKKVF</sequence>
<reference evidence="14" key="1">
    <citation type="submission" date="2021-11" db="EMBL/GenBank/DDBJ databases">
        <title>The complete genome of Massilia sp sp. G4R7.</title>
        <authorList>
            <person name="Liu L."/>
            <person name="Yue J."/>
            <person name="Yuan J."/>
            <person name="Yang F."/>
            <person name="Li L."/>
        </authorList>
    </citation>
    <scope>NUCLEOTIDE SEQUENCE</scope>
    <source>
        <strain evidence="14">G4R7</strain>
    </source>
</reference>
<dbReference type="PROSITE" id="PS00794">
    <property type="entry name" value="HPPK"/>
    <property type="match status" value="1"/>
</dbReference>
<dbReference type="Gene3D" id="3.30.70.560">
    <property type="entry name" value="7,8-Dihydro-6-hydroxymethylpterin-pyrophosphokinase HPPK"/>
    <property type="match status" value="1"/>
</dbReference>
<accession>A0ABS8Q1N3</accession>
<keyword evidence="15" id="KW-1185">Reference proteome</keyword>
<evidence type="ECO:0000256" key="8">
    <source>
        <dbReference type="ARBA" id="ARBA00022840"/>
    </source>
</evidence>
<evidence type="ECO:0000313" key="15">
    <source>
        <dbReference type="Proteomes" id="UP001179361"/>
    </source>
</evidence>
<evidence type="ECO:0000256" key="4">
    <source>
        <dbReference type="ARBA" id="ARBA00016218"/>
    </source>
</evidence>
<keyword evidence="8" id="KW-0067">ATP-binding</keyword>
<evidence type="ECO:0000256" key="12">
    <source>
        <dbReference type="ARBA" id="ARBA00033413"/>
    </source>
</evidence>
<comment type="similarity">
    <text evidence="2">Belongs to the HPPK family.</text>
</comment>
<evidence type="ECO:0000256" key="5">
    <source>
        <dbReference type="ARBA" id="ARBA00022679"/>
    </source>
</evidence>
<evidence type="ECO:0000256" key="6">
    <source>
        <dbReference type="ARBA" id="ARBA00022741"/>
    </source>
</evidence>
<evidence type="ECO:0000256" key="9">
    <source>
        <dbReference type="ARBA" id="ARBA00022909"/>
    </source>
</evidence>
<dbReference type="Pfam" id="PF01288">
    <property type="entry name" value="HPPK"/>
    <property type="match status" value="1"/>
</dbReference>
<keyword evidence="6" id="KW-0547">Nucleotide-binding</keyword>
<dbReference type="PANTHER" id="PTHR43071">
    <property type="entry name" value="2-AMINO-4-HYDROXY-6-HYDROXYMETHYLDIHYDROPTERIDINE PYROPHOSPHOKINASE"/>
    <property type="match status" value="1"/>
</dbReference>
<dbReference type="EMBL" id="JAJNOC010000001">
    <property type="protein sequence ID" value="MCD2514906.1"/>
    <property type="molecule type" value="Genomic_DNA"/>
</dbReference>
<dbReference type="PANTHER" id="PTHR43071:SF1">
    <property type="entry name" value="2-AMINO-4-HYDROXY-6-HYDROXYMETHYLDIHYDROPTERIDINE PYROPHOSPHOKINASE"/>
    <property type="match status" value="1"/>
</dbReference>
<evidence type="ECO:0000259" key="13">
    <source>
        <dbReference type="PROSITE" id="PS00794"/>
    </source>
</evidence>
<keyword evidence="7" id="KW-0418">Kinase</keyword>
<organism evidence="14 15">
    <name type="scientific">Massilia phyllostachyos</name>
    <dbReference type="NCBI Taxonomy" id="2898585"/>
    <lineage>
        <taxon>Bacteria</taxon>
        <taxon>Pseudomonadati</taxon>
        <taxon>Pseudomonadota</taxon>
        <taxon>Betaproteobacteria</taxon>
        <taxon>Burkholderiales</taxon>
        <taxon>Oxalobacteraceae</taxon>
        <taxon>Telluria group</taxon>
        <taxon>Massilia</taxon>
    </lineage>
</organism>
<dbReference type="EC" id="2.7.6.3" evidence="3"/>
<keyword evidence="5 14" id="KW-0808">Transferase</keyword>
<evidence type="ECO:0000256" key="7">
    <source>
        <dbReference type="ARBA" id="ARBA00022777"/>
    </source>
</evidence>
<comment type="pathway">
    <text evidence="1">Cofactor biosynthesis; tetrahydrofolate biosynthesis; 2-amino-4-hydroxy-6-hydroxymethyl-7,8-dihydropteridine diphosphate from 7,8-dihydroneopterin triphosphate: step 4/4.</text>
</comment>
<dbReference type="NCBIfam" id="TIGR01498">
    <property type="entry name" value="folK"/>
    <property type="match status" value="1"/>
</dbReference>
<dbReference type="Proteomes" id="UP001179361">
    <property type="component" value="Unassembled WGS sequence"/>
</dbReference>
<dbReference type="CDD" id="cd00483">
    <property type="entry name" value="HPPK"/>
    <property type="match status" value="1"/>
</dbReference>
<gene>
    <name evidence="14" type="primary">folK</name>
    <name evidence="14" type="ORF">LQ564_01095</name>
</gene>
<evidence type="ECO:0000256" key="10">
    <source>
        <dbReference type="ARBA" id="ARBA00029409"/>
    </source>
</evidence>